<evidence type="ECO:0000256" key="1">
    <source>
        <dbReference type="SAM" id="Phobius"/>
    </source>
</evidence>
<comment type="caution">
    <text evidence="2">The sequence shown here is derived from an EMBL/GenBank/DDBJ whole genome shotgun (WGS) entry which is preliminary data.</text>
</comment>
<feature type="transmembrane region" description="Helical" evidence="1">
    <location>
        <begin position="35"/>
        <end position="53"/>
    </location>
</feature>
<accession>A0ABS6WH64</accession>
<keyword evidence="1" id="KW-0812">Transmembrane</keyword>
<dbReference type="RefSeq" id="WP_219059354.1">
    <property type="nucleotide sequence ID" value="NZ_JAHBBH010000039.1"/>
</dbReference>
<reference evidence="2 3" key="1">
    <citation type="submission" date="2021-05" db="EMBL/GenBank/DDBJ databases">
        <title>Phylogenetic classification of ten novel species belonging to the genus Bifidobacterium comprising B. colchicus sp. nov., B. abeli sp. nov., B. bicoloris sp. nov., B. guerezis sp. nov., B. rosaliae sp. nov., B. santillanensis sp. nov., B. argentati sp. nov., B. amazzoni sp. nov., B. pluviali sp. nov., and B. pinnaculum sp. nov.</title>
        <authorList>
            <person name="Lugli G.A."/>
            <person name="Ruiz Garcia L."/>
            <person name="Margolles A."/>
            <person name="Ventura M."/>
        </authorList>
    </citation>
    <scope>NUCLEOTIDE SEQUENCE [LARGE SCALE GENOMIC DNA]</scope>
    <source>
        <strain evidence="2 3">82T10</strain>
    </source>
</reference>
<evidence type="ECO:0000313" key="3">
    <source>
        <dbReference type="Proteomes" id="UP000700815"/>
    </source>
</evidence>
<organism evidence="2 3">
    <name type="scientific">Bifidobacterium miconis</name>
    <dbReference type="NCBI Taxonomy" id="2834435"/>
    <lineage>
        <taxon>Bacteria</taxon>
        <taxon>Bacillati</taxon>
        <taxon>Actinomycetota</taxon>
        <taxon>Actinomycetes</taxon>
        <taxon>Bifidobacteriales</taxon>
        <taxon>Bifidobacteriaceae</taxon>
        <taxon>Bifidobacterium</taxon>
    </lineage>
</organism>
<keyword evidence="3" id="KW-1185">Reference proteome</keyword>
<gene>
    <name evidence="2" type="ORF">KIH79_10695</name>
</gene>
<keyword evidence="1" id="KW-0472">Membrane</keyword>
<evidence type="ECO:0000313" key="2">
    <source>
        <dbReference type="EMBL" id="MBW3093378.1"/>
    </source>
</evidence>
<dbReference type="EMBL" id="JAHBBH010000039">
    <property type="protein sequence ID" value="MBW3093378.1"/>
    <property type="molecule type" value="Genomic_DNA"/>
</dbReference>
<dbReference type="Proteomes" id="UP000700815">
    <property type="component" value="Unassembled WGS sequence"/>
</dbReference>
<proteinExistence type="predicted"/>
<keyword evidence="1" id="KW-1133">Transmembrane helix</keyword>
<sequence length="66" mass="6875">MNAKLLLAIGALAALAWLLTHTGCAHPIANLLALAAYTIAGSLLLLPDALTWFTTSLKSLGDDDNE</sequence>
<name>A0ABS6WH64_9BIFI</name>
<protein>
    <submittedName>
        <fullName evidence="2">Uncharacterized protein</fullName>
    </submittedName>
</protein>